<evidence type="ECO:0000256" key="6">
    <source>
        <dbReference type="ARBA" id="ARBA00023002"/>
    </source>
</evidence>
<proteinExistence type="inferred from homology"/>
<feature type="domain" description="Enoyl reductase (ER)" evidence="7">
    <location>
        <begin position="15"/>
        <end position="330"/>
    </location>
</feature>
<dbReference type="InterPro" id="IPR013149">
    <property type="entry name" value="ADH-like_C"/>
</dbReference>
<evidence type="ECO:0000256" key="4">
    <source>
        <dbReference type="ARBA" id="ARBA00022723"/>
    </source>
</evidence>
<organism evidence="8">
    <name type="scientific">Eiseniibacteriota bacterium</name>
    <dbReference type="NCBI Taxonomy" id="2212470"/>
    <lineage>
        <taxon>Bacteria</taxon>
        <taxon>Candidatus Eiseniibacteriota</taxon>
    </lineage>
</organism>
<keyword evidence="5" id="KW-0862">Zinc</keyword>
<dbReference type="InterPro" id="IPR020843">
    <property type="entry name" value="ER"/>
</dbReference>
<comment type="cofactor">
    <cofactor evidence="1">
        <name>Zn(2+)</name>
        <dbReference type="ChEBI" id="CHEBI:29105"/>
    </cofactor>
</comment>
<reference evidence="8" key="1">
    <citation type="journal article" date="2020" name="mSystems">
        <title>Genome- and Community-Level Interaction Insights into Carbon Utilization and Element Cycling Functions of Hydrothermarchaeota in Hydrothermal Sediment.</title>
        <authorList>
            <person name="Zhou Z."/>
            <person name="Liu Y."/>
            <person name="Xu W."/>
            <person name="Pan J."/>
            <person name="Luo Z.H."/>
            <person name="Li M."/>
        </authorList>
    </citation>
    <scope>NUCLEOTIDE SEQUENCE [LARGE SCALE GENOMIC DNA]</scope>
    <source>
        <strain evidence="8">SpSt-1233</strain>
    </source>
</reference>
<dbReference type="InterPro" id="IPR036291">
    <property type="entry name" value="NAD(P)-bd_dom_sf"/>
</dbReference>
<comment type="similarity">
    <text evidence="2">Belongs to the zinc-containing alcohol dehydrogenase family.</text>
</comment>
<evidence type="ECO:0000256" key="3">
    <source>
        <dbReference type="ARBA" id="ARBA00013190"/>
    </source>
</evidence>
<dbReference type="EC" id="1.1.1.1" evidence="3"/>
<dbReference type="GO" id="GO:0005737">
    <property type="term" value="C:cytoplasm"/>
    <property type="evidence" value="ECO:0007669"/>
    <property type="project" value="TreeGrafter"/>
</dbReference>
<comment type="caution">
    <text evidence="8">The sequence shown here is derived from an EMBL/GenBank/DDBJ whole genome shotgun (WGS) entry which is preliminary data.</text>
</comment>
<name>A0A7V2F3I2_UNCEI</name>
<evidence type="ECO:0000313" key="8">
    <source>
        <dbReference type="EMBL" id="HER42931.1"/>
    </source>
</evidence>
<dbReference type="Pfam" id="PF00107">
    <property type="entry name" value="ADH_zinc_N"/>
    <property type="match status" value="1"/>
</dbReference>
<evidence type="ECO:0000259" key="7">
    <source>
        <dbReference type="SMART" id="SM00829"/>
    </source>
</evidence>
<keyword evidence="6 8" id="KW-0560">Oxidoreductase</keyword>
<dbReference type="SUPFAM" id="SSF51735">
    <property type="entry name" value="NAD(P)-binding Rossmann-fold domains"/>
    <property type="match status" value="1"/>
</dbReference>
<dbReference type="CDD" id="cd08298">
    <property type="entry name" value="CAD2"/>
    <property type="match status" value="1"/>
</dbReference>
<accession>A0A7V2F3I2</accession>
<dbReference type="Pfam" id="PF08240">
    <property type="entry name" value="ADH_N"/>
    <property type="match status" value="1"/>
</dbReference>
<gene>
    <name evidence="8" type="ORF">ENO08_00540</name>
</gene>
<evidence type="ECO:0000256" key="2">
    <source>
        <dbReference type="ARBA" id="ARBA00008072"/>
    </source>
</evidence>
<dbReference type="SUPFAM" id="SSF50129">
    <property type="entry name" value="GroES-like"/>
    <property type="match status" value="1"/>
</dbReference>
<dbReference type="GO" id="GO:0046872">
    <property type="term" value="F:metal ion binding"/>
    <property type="evidence" value="ECO:0007669"/>
    <property type="project" value="UniProtKB-KW"/>
</dbReference>
<dbReference type="NCBIfam" id="TIGR02822">
    <property type="entry name" value="adh_fam_2"/>
    <property type="match status" value="1"/>
</dbReference>
<dbReference type="GO" id="GO:0004022">
    <property type="term" value="F:alcohol dehydrogenase (NAD+) activity"/>
    <property type="evidence" value="ECO:0007669"/>
    <property type="project" value="UniProtKB-EC"/>
</dbReference>
<dbReference type="EMBL" id="DSEC01000043">
    <property type="protein sequence ID" value="HER42931.1"/>
    <property type="molecule type" value="Genomic_DNA"/>
</dbReference>
<evidence type="ECO:0000256" key="5">
    <source>
        <dbReference type="ARBA" id="ARBA00022833"/>
    </source>
</evidence>
<dbReference type="AlphaFoldDB" id="A0A7V2F3I2"/>
<dbReference type="PANTHER" id="PTHR42940:SF8">
    <property type="entry name" value="VACUOLAR PROTEIN SORTING-ASSOCIATED PROTEIN 11"/>
    <property type="match status" value="1"/>
</dbReference>
<protein>
    <recommendedName>
        <fullName evidence="3">alcohol dehydrogenase</fullName>
        <ecNumber evidence="3">1.1.1.1</ecNumber>
    </recommendedName>
</protein>
<dbReference type="InterPro" id="IPR013154">
    <property type="entry name" value="ADH-like_N"/>
</dbReference>
<dbReference type="SMART" id="SM00829">
    <property type="entry name" value="PKS_ER"/>
    <property type="match status" value="1"/>
</dbReference>
<keyword evidence="4" id="KW-0479">Metal-binding</keyword>
<dbReference type="Gene3D" id="3.90.180.10">
    <property type="entry name" value="Medium-chain alcohol dehydrogenases, catalytic domain"/>
    <property type="match status" value="1"/>
</dbReference>
<dbReference type="InterPro" id="IPR014187">
    <property type="entry name" value="ADH_Zn_typ-2"/>
</dbReference>
<dbReference type="Proteomes" id="UP000886069">
    <property type="component" value="Unassembled WGS sequence"/>
</dbReference>
<dbReference type="Gene3D" id="3.40.50.720">
    <property type="entry name" value="NAD(P)-binding Rossmann-like Domain"/>
    <property type="match status" value="1"/>
</dbReference>
<sequence>MKAMILKAPKPIEEKPLEHSHVPVPEPGPGQVLVRVSMCGLCHTDLHTIEGDLELPRLPLIPGHQIVGTVVKRGAGVESPGVGERVGAAWLYETCGECRFCARGLENLCENARFTGYHADGGYAEYAVLPADFVYELPGGFGDREAAPLLCAGIIGYRALRLSGIEPGGVLGLYGFGASAHVAIQVALYWGCEVLVFSRTEAHRRQAERLGASWTGTSTQTPPKRPNASVVFAPAGSIVPAALSVLEKGGTVALAGITMTEIPPLDYELHLYHEKTLRSVTASTREDGRELIRLAAEIPIRTETTLFRLEEANEALWLIKESRISGAGVLEISRDGSWENG</sequence>
<dbReference type="PANTHER" id="PTHR42940">
    <property type="entry name" value="ALCOHOL DEHYDROGENASE 1-RELATED"/>
    <property type="match status" value="1"/>
</dbReference>
<dbReference type="InterPro" id="IPR011032">
    <property type="entry name" value="GroES-like_sf"/>
</dbReference>
<evidence type="ECO:0000256" key="1">
    <source>
        <dbReference type="ARBA" id="ARBA00001947"/>
    </source>
</evidence>